<dbReference type="Pfam" id="PF14420">
    <property type="entry name" value="Clr5"/>
    <property type="match status" value="1"/>
</dbReference>
<feature type="compositionally biased region" description="Polar residues" evidence="1">
    <location>
        <begin position="521"/>
        <end position="535"/>
    </location>
</feature>
<dbReference type="Proteomes" id="UP001337655">
    <property type="component" value="Unassembled WGS sequence"/>
</dbReference>
<reference evidence="5 6" key="1">
    <citation type="submission" date="2023-08" db="EMBL/GenBank/DDBJ databases">
        <title>Black Yeasts Isolated from many extreme environments.</title>
        <authorList>
            <person name="Coleine C."/>
            <person name="Stajich J.E."/>
            <person name="Selbmann L."/>
        </authorList>
    </citation>
    <scope>NUCLEOTIDE SEQUENCE [LARGE SCALE GENOMIC DNA]</scope>
    <source>
        <strain evidence="5 6">CCFEE 5935</strain>
    </source>
</reference>
<evidence type="ECO:0000313" key="5">
    <source>
        <dbReference type="EMBL" id="KAK5170912.1"/>
    </source>
</evidence>
<feature type="domain" description="Tri-helical" evidence="3">
    <location>
        <begin position="375"/>
        <end position="455"/>
    </location>
</feature>
<evidence type="ECO:0000256" key="1">
    <source>
        <dbReference type="SAM" id="MobiDB-lite"/>
    </source>
</evidence>
<dbReference type="InterPro" id="IPR057940">
    <property type="entry name" value="Tri-helical_dom"/>
</dbReference>
<evidence type="ECO:0000313" key="6">
    <source>
        <dbReference type="Proteomes" id="UP001337655"/>
    </source>
</evidence>
<feature type="domain" description="Clr5" evidence="2">
    <location>
        <begin position="50"/>
        <end position="105"/>
    </location>
</feature>
<protein>
    <recommendedName>
        <fullName evidence="7">Clr5 domain-containing protein</fullName>
    </recommendedName>
</protein>
<feature type="compositionally biased region" description="Polar residues" evidence="1">
    <location>
        <begin position="495"/>
        <end position="508"/>
    </location>
</feature>
<accession>A0AAV9PBQ4</accession>
<feature type="compositionally biased region" description="Basic and acidic residues" evidence="1">
    <location>
        <begin position="452"/>
        <end position="466"/>
    </location>
</feature>
<dbReference type="AlphaFoldDB" id="A0AAV9PBQ4"/>
<organism evidence="5 6">
    <name type="scientific">Saxophila tyrrhenica</name>
    <dbReference type="NCBI Taxonomy" id="1690608"/>
    <lineage>
        <taxon>Eukaryota</taxon>
        <taxon>Fungi</taxon>
        <taxon>Dikarya</taxon>
        <taxon>Ascomycota</taxon>
        <taxon>Pezizomycotina</taxon>
        <taxon>Dothideomycetes</taxon>
        <taxon>Dothideomycetidae</taxon>
        <taxon>Mycosphaerellales</taxon>
        <taxon>Extremaceae</taxon>
        <taxon>Saxophila</taxon>
    </lineage>
</organism>
<feature type="region of interest" description="Disordered" evidence="1">
    <location>
        <begin position="217"/>
        <end position="241"/>
    </location>
</feature>
<dbReference type="InterPro" id="IPR056669">
    <property type="entry name" value="DUF7767"/>
</dbReference>
<sequence>MSWKQRVVHKHQPLKTHYRPRTTVAEKSPSPQPQERRTGRKMVRVGRPEKYDWEDKREICWKLYNEDRLSGNQIVDWFANHFNIPKSELPPSNQFHRKFKQWGFPSRRAQLSAEQEEKLLARIKDLFNKNLPAKKIQGTVNEEGWDLDDYHFLRFRKKHGLMLRGEQAFQSLPPREKKRKATDEPCSQQEATQSTQDAAAPEADVVPRSYYFAPEVPRTDIPPLAPEEAARREQRARDLEASSEQLLHTRKRRRRIRGWGKLPPDAPGLEPRYSSETSLDECKAFLHLSNELYNQIREEFMAICIADGVTKMSECKDGEWQAVKDKLVRQNAYLSSVLHPLQGDLDKKNIAVNCICMDVTKRIRTLNKTLGMADANNILELDPLQSKELRRIFYEVLEEDHFTTVAECGVGHVDELRQRWYARSEFLQRVMAEGDPEKLRALKVLDRDTRKRYGDDRNRANPEAKLGRYGAANNYGPGPGTAPRVVKMKRGPTRTYGNKDTGAQSATPQAELEHWEHNVATAPSTTPNQPQSATPRRTLAPPGPSWIGHPVPPFHTTTIANMVPPINFEIDPALDRPIWPPTAAPWGSSERDADPLPLSNGQSVHGPRHAHNPTGAATSSSAQATPASIPAYFRLSGSSQLVGHHPRVWIGKLASRSVSALHSAATVKAGAASVNKVHGVVKNPGGDEDSYLIENEDDLEAYLGEAGEKATFVVELAGGYA</sequence>
<dbReference type="PANTHER" id="PTHR38788:SF5">
    <property type="entry name" value="CLR5 DOMAIN-CONTAINING PROTEIN"/>
    <property type="match status" value="1"/>
</dbReference>
<dbReference type="InterPro" id="IPR025676">
    <property type="entry name" value="Clr5_dom"/>
</dbReference>
<evidence type="ECO:0000259" key="2">
    <source>
        <dbReference type="Pfam" id="PF14420"/>
    </source>
</evidence>
<dbReference type="Pfam" id="PF24962">
    <property type="entry name" value="DUF7767"/>
    <property type="match status" value="1"/>
</dbReference>
<evidence type="ECO:0000259" key="4">
    <source>
        <dbReference type="Pfam" id="PF24962"/>
    </source>
</evidence>
<feature type="domain" description="Tri-helical" evidence="3">
    <location>
        <begin position="282"/>
        <end position="365"/>
    </location>
</feature>
<comment type="caution">
    <text evidence="5">The sequence shown here is derived from an EMBL/GenBank/DDBJ whole genome shotgun (WGS) entry which is preliminary data.</text>
</comment>
<keyword evidence="6" id="KW-1185">Reference proteome</keyword>
<feature type="region of interest" description="Disordered" evidence="1">
    <location>
        <begin position="1"/>
        <end position="42"/>
    </location>
</feature>
<dbReference type="GeneID" id="89925402"/>
<evidence type="ECO:0008006" key="7">
    <source>
        <dbReference type="Google" id="ProtNLM"/>
    </source>
</evidence>
<dbReference type="EMBL" id="JAVRRT010000006">
    <property type="protein sequence ID" value="KAK5170912.1"/>
    <property type="molecule type" value="Genomic_DNA"/>
</dbReference>
<feature type="compositionally biased region" description="Polar residues" evidence="1">
    <location>
        <begin position="185"/>
        <end position="197"/>
    </location>
</feature>
<feature type="region of interest" description="Disordered" evidence="1">
    <location>
        <begin position="166"/>
        <end position="204"/>
    </location>
</feature>
<dbReference type="Pfam" id="PF24465">
    <property type="entry name" value="Tri-helical"/>
    <property type="match status" value="2"/>
</dbReference>
<name>A0AAV9PBQ4_9PEZI</name>
<feature type="domain" description="DUF7767" evidence="4">
    <location>
        <begin position="626"/>
        <end position="717"/>
    </location>
</feature>
<dbReference type="RefSeq" id="XP_064659940.1">
    <property type="nucleotide sequence ID" value="XM_064801310.1"/>
</dbReference>
<proteinExistence type="predicted"/>
<feature type="compositionally biased region" description="Basic and acidic residues" evidence="1">
    <location>
        <begin position="228"/>
        <end position="240"/>
    </location>
</feature>
<evidence type="ECO:0000259" key="3">
    <source>
        <dbReference type="Pfam" id="PF24465"/>
    </source>
</evidence>
<feature type="region of interest" description="Disordered" evidence="1">
    <location>
        <begin position="452"/>
        <end position="543"/>
    </location>
</feature>
<feature type="region of interest" description="Disordered" evidence="1">
    <location>
        <begin position="579"/>
        <end position="623"/>
    </location>
</feature>
<feature type="compositionally biased region" description="Low complexity" evidence="1">
    <location>
        <begin position="613"/>
        <end position="623"/>
    </location>
</feature>
<gene>
    <name evidence="5" type="ORF">LTR77_004056</name>
</gene>
<dbReference type="PANTHER" id="PTHR38788">
    <property type="entry name" value="CLR5 DOMAIN-CONTAINING PROTEIN"/>
    <property type="match status" value="1"/>
</dbReference>
<feature type="compositionally biased region" description="Basic residues" evidence="1">
    <location>
        <begin position="1"/>
        <end position="20"/>
    </location>
</feature>